<proteinExistence type="predicted"/>
<gene>
    <name evidence="1" type="ORF">BDV25DRAFT_158184</name>
</gene>
<dbReference type="EMBL" id="ML742158">
    <property type="protein sequence ID" value="KAE8148499.1"/>
    <property type="molecule type" value="Genomic_DNA"/>
</dbReference>
<name>A0A5N6TQT7_ASPAV</name>
<dbReference type="AlphaFoldDB" id="A0A5N6TQT7"/>
<keyword evidence="2" id="KW-1185">Reference proteome</keyword>
<evidence type="ECO:0000313" key="2">
    <source>
        <dbReference type="Proteomes" id="UP000325780"/>
    </source>
</evidence>
<protein>
    <submittedName>
        <fullName evidence="1">Uncharacterized protein</fullName>
    </submittedName>
</protein>
<organism evidence="1 2">
    <name type="scientific">Aspergillus avenaceus</name>
    <dbReference type="NCBI Taxonomy" id="36643"/>
    <lineage>
        <taxon>Eukaryota</taxon>
        <taxon>Fungi</taxon>
        <taxon>Dikarya</taxon>
        <taxon>Ascomycota</taxon>
        <taxon>Pezizomycotina</taxon>
        <taxon>Eurotiomycetes</taxon>
        <taxon>Eurotiomycetidae</taxon>
        <taxon>Eurotiales</taxon>
        <taxon>Aspergillaceae</taxon>
        <taxon>Aspergillus</taxon>
        <taxon>Aspergillus subgen. Circumdati</taxon>
    </lineage>
</organism>
<reference evidence="1 2" key="1">
    <citation type="submission" date="2019-04" db="EMBL/GenBank/DDBJ databases">
        <title>Friends and foes A comparative genomics study of 23 Aspergillus species from section Flavi.</title>
        <authorList>
            <consortium name="DOE Joint Genome Institute"/>
            <person name="Kjaerbolling I."/>
            <person name="Vesth T."/>
            <person name="Frisvad J.C."/>
            <person name="Nybo J.L."/>
            <person name="Theobald S."/>
            <person name="Kildgaard S."/>
            <person name="Isbrandt T."/>
            <person name="Kuo A."/>
            <person name="Sato A."/>
            <person name="Lyhne E.K."/>
            <person name="Kogle M.E."/>
            <person name="Wiebenga A."/>
            <person name="Kun R.S."/>
            <person name="Lubbers R.J."/>
            <person name="Makela M.R."/>
            <person name="Barry K."/>
            <person name="Chovatia M."/>
            <person name="Clum A."/>
            <person name="Daum C."/>
            <person name="Haridas S."/>
            <person name="He G."/>
            <person name="LaButti K."/>
            <person name="Lipzen A."/>
            <person name="Mondo S."/>
            <person name="Riley R."/>
            <person name="Salamov A."/>
            <person name="Simmons B.A."/>
            <person name="Magnuson J.K."/>
            <person name="Henrissat B."/>
            <person name="Mortensen U.H."/>
            <person name="Larsen T.O."/>
            <person name="Devries R.P."/>
            <person name="Grigoriev I.V."/>
            <person name="Machida M."/>
            <person name="Baker S.E."/>
            <person name="Andersen M.R."/>
        </authorList>
    </citation>
    <scope>NUCLEOTIDE SEQUENCE [LARGE SCALE GENOMIC DNA]</scope>
    <source>
        <strain evidence="1 2">IBT 18842</strain>
    </source>
</reference>
<sequence>METPEMKQQTRMDLLNRISKVNAMCRHLMHIFHEIKHSERSSLTEANMKELRITHSHLDLDEPCYDDSTFYKPLPKSEFPKIDWSEVHFSEWVEHYSAEPRRVEDTLQTVCNELFFAWFNDDTKQHWVQRKCYHEKPSIGTGEYTPDVPYEWRTCGDMEATSLDHPHCIFRIIHYAVPEEPLRRGEILPIAAYMKWRAKQLDHIKHFTFPILVVSIFRSQARILQAHHDGKHLHIRKSKFYNFEENNTENYELFARWLSGAPCGATKTPLPIDGVPVNNRTIQKVDRVLEGVFGGGGGQQ</sequence>
<evidence type="ECO:0000313" key="1">
    <source>
        <dbReference type="EMBL" id="KAE8148499.1"/>
    </source>
</evidence>
<dbReference type="OrthoDB" id="4206905at2759"/>
<dbReference type="Proteomes" id="UP000325780">
    <property type="component" value="Unassembled WGS sequence"/>
</dbReference>
<accession>A0A5N6TQT7</accession>